<keyword evidence="2" id="KW-1185">Reference proteome</keyword>
<reference evidence="1 2" key="1">
    <citation type="submission" date="2014-07" db="EMBL/GenBank/DDBJ databases">
        <title>Methanogenic archaea and the global carbon cycle.</title>
        <authorList>
            <person name="Henriksen J.R."/>
            <person name="Luke J."/>
            <person name="Reinhart S."/>
            <person name="Benedict M.N."/>
            <person name="Youngblut N.D."/>
            <person name="Metcalf M.E."/>
            <person name="Whitaker R.J."/>
            <person name="Metcalf W.W."/>
        </authorList>
    </citation>
    <scope>NUCLEOTIDE SEQUENCE [LARGE SCALE GENOMIC DNA]</scope>
    <source>
        <strain evidence="1 2">Z-761</strain>
    </source>
</reference>
<dbReference type="AlphaFoldDB" id="A0A0E3Q389"/>
<dbReference type="EMBL" id="CP009520">
    <property type="protein sequence ID" value="AKB43057.1"/>
    <property type="molecule type" value="Genomic_DNA"/>
</dbReference>
<name>A0A0E3Q389_9EURY</name>
<proteinExistence type="predicted"/>
<dbReference type="KEGG" id="mvc:MSVAZ_0788"/>
<evidence type="ECO:0000313" key="1">
    <source>
        <dbReference type="EMBL" id="AKB43057.1"/>
    </source>
</evidence>
<gene>
    <name evidence="1" type="ORF">MSVAZ_0788</name>
</gene>
<evidence type="ECO:0000313" key="2">
    <source>
        <dbReference type="Proteomes" id="UP000033096"/>
    </source>
</evidence>
<dbReference type="STRING" id="1434123.MSVAZ_0788"/>
<protein>
    <submittedName>
        <fullName evidence="1">Uncharacterized protein</fullName>
    </submittedName>
</protein>
<sequence>MDQLKINTLSRFGFYFKKGGVHTARTMMLEDLKLLLSYVNSPDTSKNDYLKAIEEDNCLGKRSGRTKKLTAEHLVELYSLDTSITIFRAMKYFWERDTDGQPLLALICAYSRDALLRMSAPFIMQHKKGETVNRETLEVYIEKKFPDRFSKATLKSLAQNLNSTWTKSGHLIGRAKKVRSRASATPGSVSYALFLGYLTGVRGEELFRTEYACLLDCPIDRSIELAEEASRRGWIVFKRIGDVMEVLFPNLLTEQEREWIREQN</sequence>
<dbReference type="Proteomes" id="UP000033096">
    <property type="component" value="Chromosome"/>
</dbReference>
<dbReference type="HOGENOM" id="CLU_083027_0_0_2"/>
<organism evidence="1 2">
    <name type="scientific">Methanosarcina vacuolata Z-761</name>
    <dbReference type="NCBI Taxonomy" id="1434123"/>
    <lineage>
        <taxon>Archaea</taxon>
        <taxon>Methanobacteriati</taxon>
        <taxon>Methanobacteriota</taxon>
        <taxon>Stenosarchaea group</taxon>
        <taxon>Methanomicrobia</taxon>
        <taxon>Methanosarcinales</taxon>
        <taxon>Methanosarcinaceae</taxon>
        <taxon>Methanosarcina</taxon>
    </lineage>
</organism>
<dbReference type="PATRIC" id="fig|1434123.4.peg.921"/>
<accession>A0A0E3Q389</accession>